<comment type="similarity">
    <text evidence="1">Belongs to the aldehyde dehydrogenase family.</text>
</comment>
<dbReference type="EMBL" id="QUNG01000001">
    <property type="protein sequence ID" value="REG86790.1"/>
    <property type="molecule type" value="Genomic_DNA"/>
</dbReference>
<evidence type="ECO:0000256" key="2">
    <source>
        <dbReference type="ARBA" id="ARBA00023002"/>
    </source>
</evidence>
<sequence length="490" mass="52523">MMIHAIRCASKIEGVVMNKYQLFIDGKWVDGSEGVTEAVINPATEDVIGHFCHATSDDIERAVAAAKQGLKDWSAVPAWERGDILKRAADLLRERKEKIARILTLEQGKPLAESVGEIDRAADFIEWGGEEGRRVAGRLISGRDTGCSIQVRKVPVGVVAAFAPWNFPIVLTAKKLAGLLGAGCSCVVKPAEETPGSVVELIKVLVDAGVPGNALNMVLGKPADISNQLIADPAIRKITFTGSSPVGKLLASQAGQYMKPVTMELGGHSPVIVFDDVEVAALAKSLVAKKFFNAGQVCVSPTRFFVHKSIYDEFVKVFVQSAKELVVGDGCGVKTKMGPLANIRRLEAMEVLVKDAVAKGAKIETGGKRIGDKGFFFEPTVLTNVSLDAELMSTEIFGPIVPILPFDDEDEVLRIANDVDYGLAGYFFTKDADRQAKFSDQLTVGTIGVNDVPAHIAEVPLGGWGDSGYGVEGGIEALDAYLKSKYVSYR</sequence>
<dbReference type="InterPro" id="IPR016161">
    <property type="entry name" value="Ald_DH/histidinol_DH"/>
</dbReference>
<dbReference type="GO" id="GO:0016620">
    <property type="term" value="F:oxidoreductase activity, acting on the aldehyde or oxo group of donors, NAD or NADP as acceptor"/>
    <property type="evidence" value="ECO:0007669"/>
    <property type="project" value="InterPro"/>
</dbReference>
<dbReference type="AlphaFoldDB" id="A0A3E0DTN7"/>
<dbReference type="PANTHER" id="PTHR43353">
    <property type="entry name" value="SUCCINATE-SEMIALDEHYDE DEHYDROGENASE, MITOCHONDRIAL"/>
    <property type="match status" value="1"/>
</dbReference>
<dbReference type="Proteomes" id="UP000256542">
    <property type="component" value="Unassembled WGS sequence"/>
</dbReference>
<keyword evidence="2" id="KW-0560">Oxidoreductase</keyword>
<dbReference type="InterPro" id="IPR016163">
    <property type="entry name" value="Ald_DH_C"/>
</dbReference>
<reference evidence="4 5" key="1">
    <citation type="submission" date="2018-08" db="EMBL/GenBank/DDBJ databases">
        <title>Genomic Encyclopedia of Type Strains, Phase III (KMG-III): the genomes of soil and plant-associated and newly described type strains.</title>
        <authorList>
            <person name="Whitman W."/>
        </authorList>
    </citation>
    <scope>NUCLEOTIDE SEQUENCE [LARGE SCALE GENOMIC DNA]</scope>
    <source>
        <strain evidence="4 5">CECT 7375</strain>
    </source>
</reference>
<feature type="domain" description="Aldehyde dehydrogenase" evidence="3">
    <location>
        <begin position="28"/>
        <end position="487"/>
    </location>
</feature>
<comment type="caution">
    <text evidence="4">The sequence shown here is derived from an EMBL/GenBank/DDBJ whole genome shotgun (WGS) entry which is preliminary data.</text>
</comment>
<dbReference type="Gene3D" id="3.40.605.10">
    <property type="entry name" value="Aldehyde Dehydrogenase, Chain A, domain 1"/>
    <property type="match status" value="1"/>
</dbReference>
<name>A0A3E0DTN7_9GAMM</name>
<evidence type="ECO:0000313" key="4">
    <source>
        <dbReference type="EMBL" id="REG86790.1"/>
    </source>
</evidence>
<accession>A0A3E0DTN7</accession>
<dbReference type="InterPro" id="IPR050740">
    <property type="entry name" value="Aldehyde_DH_Superfamily"/>
</dbReference>
<dbReference type="SUPFAM" id="SSF53720">
    <property type="entry name" value="ALDH-like"/>
    <property type="match status" value="1"/>
</dbReference>
<dbReference type="FunFam" id="3.40.309.10:FF:000009">
    <property type="entry name" value="Aldehyde dehydrogenase A"/>
    <property type="match status" value="1"/>
</dbReference>
<dbReference type="FunFam" id="3.40.605.10:FF:000007">
    <property type="entry name" value="NAD/NADP-dependent betaine aldehyde dehydrogenase"/>
    <property type="match status" value="1"/>
</dbReference>
<dbReference type="PANTHER" id="PTHR43353:SF5">
    <property type="entry name" value="SUCCINATE-SEMIALDEHYDE DEHYDROGENASE, MITOCHONDRIAL"/>
    <property type="match status" value="1"/>
</dbReference>
<dbReference type="InterPro" id="IPR015590">
    <property type="entry name" value="Aldehyde_DH_dom"/>
</dbReference>
<evidence type="ECO:0000313" key="5">
    <source>
        <dbReference type="Proteomes" id="UP000256542"/>
    </source>
</evidence>
<dbReference type="Pfam" id="PF00171">
    <property type="entry name" value="Aldedh"/>
    <property type="match status" value="1"/>
</dbReference>
<evidence type="ECO:0000259" key="3">
    <source>
        <dbReference type="Pfam" id="PF00171"/>
    </source>
</evidence>
<gene>
    <name evidence="4" type="ORF">DFP81_101358</name>
</gene>
<proteinExistence type="inferred from homology"/>
<dbReference type="InterPro" id="IPR016162">
    <property type="entry name" value="Ald_DH_N"/>
</dbReference>
<dbReference type="Gene3D" id="3.40.309.10">
    <property type="entry name" value="Aldehyde Dehydrogenase, Chain A, domain 2"/>
    <property type="match status" value="1"/>
</dbReference>
<organism evidence="4 5">
    <name type="scientific">Marinomonas pollencensis</name>
    <dbReference type="NCBI Taxonomy" id="491954"/>
    <lineage>
        <taxon>Bacteria</taxon>
        <taxon>Pseudomonadati</taxon>
        <taxon>Pseudomonadota</taxon>
        <taxon>Gammaproteobacteria</taxon>
        <taxon>Oceanospirillales</taxon>
        <taxon>Oceanospirillaceae</taxon>
        <taxon>Marinomonas</taxon>
    </lineage>
</organism>
<keyword evidence="5" id="KW-1185">Reference proteome</keyword>
<evidence type="ECO:0000256" key="1">
    <source>
        <dbReference type="ARBA" id="ARBA00009986"/>
    </source>
</evidence>
<dbReference type="CDD" id="cd07103">
    <property type="entry name" value="ALDH_F5_SSADH_GabD"/>
    <property type="match status" value="1"/>
</dbReference>
<protein>
    <submittedName>
        <fullName evidence="4">Succinate-semialdehyde dehydrogenase/glutarate-semialdehyde dehydrogenase</fullName>
    </submittedName>
</protein>